<dbReference type="Gene3D" id="3.40.50.620">
    <property type="entry name" value="HUPs"/>
    <property type="match status" value="1"/>
</dbReference>
<evidence type="ECO:0000256" key="1">
    <source>
        <dbReference type="ARBA" id="ARBA00022490"/>
    </source>
</evidence>
<evidence type="ECO:0000256" key="2">
    <source>
        <dbReference type="ARBA" id="ARBA00022694"/>
    </source>
</evidence>
<dbReference type="SUPFAM" id="SSF52402">
    <property type="entry name" value="Adenine nucleotide alpha hydrolases-like"/>
    <property type="match status" value="1"/>
</dbReference>
<keyword evidence="2 3" id="KW-0819">tRNA processing</keyword>
<keyword evidence="1 3" id="KW-0963">Cytoplasm</keyword>
<comment type="function">
    <text evidence="3">Plays a central role in 2-thiolation of mcm(5)S(2)U at tRNA wobble positions of tRNA(Lys), tRNA(Glu) and tRNA(Gln). May act by forming a heterodimer with NCS6 that ligates sulfur from thiocarboxylated URM1 onto the uridine of tRNAs at wobble position. Prior mcm(5) tRNA modification by the elongator complex is required for 2-thiolation. May also be involved in protein urmylation.</text>
</comment>
<comment type="similarity">
    <text evidence="3">Belongs to the CTU2/NCS2 family.</text>
</comment>
<reference evidence="4" key="1">
    <citation type="journal article" date="2022" name="New Phytol.">
        <title>Evolutionary transition to the ectomycorrhizal habit in the genomes of a hyperdiverse lineage of mushroom-forming fungi.</title>
        <authorList>
            <person name="Looney B."/>
            <person name="Miyauchi S."/>
            <person name="Morin E."/>
            <person name="Drula E."/>
            <person name="Courty P.E."/>
            <person name="Kohler A."/>
            <person name="Kuo A."/>
            <person name="LaButti K."/>
            <person name="Pangilinan J."/>
            <person name="Lipzen A."/>
            <person name="Riley R."/>
            <person name="Andreopoulos W."/>
            <person name="He G."/>
            <person name="Johnson J."/>
            <person name="Nolan M."/>
            <person name="Tritt A."/>
            <person name="Barry K.W."/>
            <person name="Grigoriev I.V."/>
            <person name="Nagy L.G."/>
            <person name="Hibbett D."/>
            <person name="Henrissat B."/>
            <person name="Matheny P.B."/>
            <person name="Labbe J."/>
            <person name="Martin F.M."/>
        </authorList>
    </citation>
    <scope>NUCLEOTIDE SEQUENCE</scope>
    <source>
        <strain evidence="4">BPL690</strain>
    </source>
</reference>
<dbReference type="EMBL" id="WTXG01000008">
    <property type="protein sequence ID" value="KAI0303838.1"/>
    <property type="molecule type" value="Genomic_DNA"/>
</dbReference>
<dbReference type="GO" id="GO:0005829">
    <property type="term" value="C:cytosol"/>
    <property type="evidence" value="ECO:0007669"/>
    <property type="project" value="TreeGrafter"/>
</dbReference>
<sequence>MMAEFCGNPAVEAGEVLMPRKRKFDRSRICVKCKINPGNLVIRHSVYCKGCFTPLIFTKFHQALEPYINHVSVGPRRGALKPSGALLIGFSGGLGSSVLLDLVYQRYCANVGSDNLKGGREHPRKNKVWQKIYVCYVEVSDIFPETSDRTAQIREAIARYDGFELIPVRIQDAFDRTWWERVSGGAAPDLAGLPFDLGGGDSEPVAALQTHIRALPTPTAILSTLSTLTRLLLLYTAYSVSASHIVLGTSLTSLSISLISSISQGGGFVVPQAIQEEWFPQFVQRTIGDTSWNGEVRLVRPLRDVGMKECTAWVWWHQLLVVGKQRIPVPKQTIGDLTKNFIIGLERDYPSTVSTIAKTVGKLAPRGDSRVRCVLCELPTQQFVQRWKSRTSIRSFTDDASSMDTATSSLPHYLCYSCHTTLTSKSARSTATLNLHSSNSAPALNLPMWAATRLALELGSEQSVGPGAPANEIWETKKLDDGGMKSLVGEFLLENE</sequence>
<evidence type="ECO:0000256" key="3">
    <source>
        <dbReference type="HAMAP-Rule" id="MF_03054"/>
    </source>
</evidence>
<comment type="caution">
    <text evidence="4">The sequence shown here is derived from an EMBL/GenBank/DDBJ whole genome shotgun (WGS) entry which is preliminary data.</text>
</comment>
<protein>
    <recommendedName>
        <fullName evidence="3">Cytoplasmic tRNA 2-thiolation protein 2</fullName>
    </recommendedName>
</protein>
<dbReference type="Proteomes" id="UP001203297">
    <property type="component" value="Unassembled WGS sequence"/>
</dbReference>
<dbReference type="GO" id="GO:0016783">
    <property type="term" value="F:sulfurtransferase activity"/>
    <property type="evidence" value="ECO:0007669"/>
    <property type="project" value="TreeGrafter"/>
</dbReference>
<accession>A0AAD4QQ26</accession>
<evidence type="ECO:0000313" key="5">
    <source>
        <dbReference type="Proteomes" id="UP001203297"/>
    </source>
</evidence>
<dbReference type="HAMAP" id="MF_03054">
    <property type="entry name" value="CTU2"/>
    <property type="match status" value="1"/>
</dbReference>
<dbReference type="PANTHER" id="PTHR20882">
    <property type="entry name" value="CYTOPLASMIC TRNA 2-THIOLATION PROTEIN 2"/>
    <property type="match status" value="1"/>
</dbReference>
<dbReference type="InterPro" id="IPR014729">
    <property type="entry name" value="Rossmann-like_a/b/a_fold"/>
</dbReference>
<dbReference type="InterPro" id="IPR019407">
    <property type="entry name" value="CTU2"/>
</dbReference>
<dbReference type="PANTHER" id="PTHR20882:SF14">
    <property type="entry name" value="CYTOPLASMIC TRNA 2-THIOLATION PROTEIN 2"/>
    <property type="match status" value="1"/>
</dbReference>
<comment type="pathway">
    <text evidence="3">tRNA modification; 5-methoxycarbonylmethyl-2-thiouridine-tRNA biosynthesis.</text>
</comment>
<keyword evidence="5" id="KW-1185">Reference proteome</keyword>
<dbReference type="GO" id="GO:0032447">
    <property type="term" value="P:protein urmylation"/>
    <property type="evidence" value="ECO:0007669"/>
    <property type="project" value="UniProtKB-UniRule"/>
</dbReference>
<evidence type="ECO:0000313" key="4">
    <source>
        <dbReference type="EMBL" id="KAI0303838.1"/>
    </source>
</evidence>
<organism evidence="4 5">
    <name type="scientific">Multifurca ochricompacta</name>
    <dbReference type="NCBI Taxonomy" id="376703"/>
    <lineage>
        <taxon>Eukaryota</taxon>
        <taxon>Fungi</taxon>
        <taxon>Dikarya</taxon>
        <taxon>Basidiomycota</taxon>
        <taxon>Agaricomycotina</taxon>
        <taxon>Agaricomycetes</taxon>
        <taxon>Russulales</taxon>
        <taxon>Russulaceae</taxon>
        <taxon>Multifurca</taxon>
    </lineage>
</organism>
<dbReference type="GO" id="GO:0016779">
    <property type="term" value="F:nucleotidyltransferase activity"/>
    <property type="evidence" value="ECO:0007669"/>
    <property type="project" value="UniProtKB-UniRule"/>
</dbReference>
<gene>
    <name evidence="3" type="primary">NCS2</name>
    <name evidence="3" type="synonym">CTU2</name>
    <name evidence="4" type="ORF">B0F90DRAFT_1334879</name>
</gene>
<dbReference type="GO" id="GO:0002143">
    <property type="term" value="P:tRNA wobble position uridine thiolation"/>
    <property type="evidence" value="ECO:0007669"/>
    <property type="project" value="TreeGrafter"/>
</dbReference>
<name>A0AAD4QQ26_9AGAM</name>
<dbReference type="Pfam" id="PF10288">
    <property type="entry name" value="CTU2"/>
    <property type="match status" value="1"/>
</dbReference>
<dbReference type="GO" id="GO:0000049">
    <property type="term" value="F:tRNA binding"/>
    <property type="evidence" value="ECO:0007669"/>
    <property type="project" value="InterPro"/>
</dbReference>
<dbReference type="AlphaFoldDB" id="A0AAD4QQ26"/>
<proteinExistence type="inferred from homology"/>
<comment type="subcellular location">
    <subcellularLocation>
        <location evidence="3">Cytoplasm</location>
    </subcellularLocation>
</comment>